<evidence type="ECO:0000313" key="4">
    <source>
        <dbReference type="Proteomes" id="UP000541444"/>
    </source>
</evidence>
<evidence type="ECO:0000256" key="2">
    <source>
        <dbReference type="SAM" id="MobiDB-lite"/>
    </source>
</evidence>
<dbReference type="AlphaFoldDB" id="A0A7J7LN29"/>
<organism evidence="3 4">
    <name type="scientific">Kingdonia uniflora</name>
    <dbReference type="NCBI Taxonomy" id="39325"/>
    <lineage>
        <taxon>Eukaryota</taxon>
        <taxon>Viridiplantae</taxon>
        <taxon>Streptophyta</taxon>
        <taxon>Embryophyta</taxon>
        <taxon>Tracheophyta</taxon>
        <taxon>Spermatophyta</taxon>
        <taxon>Magnoliopsida</taxon>
        <taxon>Ranunculales</taxon>
        <taxon>Circaeasteraceae</taxon>
        <taxon>Kingdonia</taxon>
    </lineage>
</organism>
<dbReference type="EMBL" id="JACGCM010002161">
    <property type="protein sequence ID" value="KAF6143894.1"/>
    <property type="molecule type" value="Genomic_DNA"/>
</dbReference>
<comment type="caution">
    <text evidence="3">The sequence shown here is derived from an EMBL/GenBank/DDBJ whole genome shotgun (WGS) entry which is preliminary data.</text>
</comment>
<gene>
    <name evidence="3" type="ORF">GIB67_001688</name>
</gene>
<evidence type="ECO:0000313" key="3">
    <source>
        <dbReference type="EMBL" id="KAF6143894.1"/>
    </source>
</evidence>
<feature type="coiled-coil region" evidence="1">
    <location>
        <begin position="609"/>
        <end position="636"/>
    </location>
</feature>
<feature type="region of interest" description="Disordered" evidence="2">
    <location>
        <begin position="531"/>
        <end position="550"/>
    </location>
</feature>
<reference evidence="3 4" key="1">
    <citation type="journal article" date="2020" name="IScience">
        <title>Genome Sequencing of the Endangered Kingdonia uniflora (Circaeasteraceae, Ranunculales) Reveals Potential Mechanisms of Evolutionary Specialization.</title>
        <authorList>
            <person name="Sun Y."/>
            <person name="Deng T."/>
            <person name="Zhang A."/>
            <person name="Moore M.J."/>
            <person name="Landis J.B."/>
            <person name="Lin N."/>
            <person name="Zhang H."/>
            <person name="Zhang X."/>
            <person name="Huang J."/>
            <person name="Zhang X."/>
            <person name="Sun H."/>
            <person name="Wang H."/>
        </authorList>
    </citation>
    <scope>NUCLEOTIDE SEQUENCE [LARGE SCALE GENOMIC DNA]</scope>
    <source>
        <strain evidence="3">TB1705</strain>
        <tissue evidence="3">Leaf</tissue>
    </source>
</reference>
<protein>
    <submittedName>
        <fullName evidence="3">Uncharacterized protein</fullName>
    </submittedName>
</protein>
<sequence length="817" mass="94440">MDIGNDIDIVYYNGTGSEVVEEGFLCYLNQIAYGLSVPLAFFQKEVMNALKSCPGQLNGNIFEMMRVCEVLNQKWRDGGIARQFVADDILKYYKFKYVKDRKNGYLFSDSARPKFFDFESFGMPCREGSKLNKVLGELGIRREKRLNSVVEKVQQSHQKRAMAASGSAYVDVMEIPACDMGTSRSLVRRLKMKKTVLHTEQTTPAQIPPVGTEGVVVDVNMAPPLKKQKKESGKDIRASSKGVNLEAVEQEALDLATRDPIHLDTQIRSSISQFSVAWKSVVEVLKLAAANRGKLVRQHDVEKDALQEQFEQEKVLQREQFEKEKVLQKEQFEKEAAAIKQEVEDEDVNLALARKYDEIVFPGHDTSPVAEQTLAPPVADDLTNEEVVHLRGKVIEMEKALSRARDCINRTQQGQRALRILFFNIKKEDRKIYAQLEIDLRHACDELERCMGHNAYTQQRLQVYQSRLKKKITPKRGKRASDTDHERQMADVITFYVGELERVENEFRHYISSCGKDVEVENDKVENMWFTKGDEGGGVSTSKPRAEESKEEEIEDLLPHTRHKTRLQEVVIFNEPLHVDASSSRWVIVNNTDLLKKQDFEIRYMREYLKKLSWDLREARDSCQRKKDRAKTFEEACSNRDRELNRAINKYNSWIADLDRDKQALVQECIQGNVVFEELHPKYKELQRMMDTAEAEINYSREVDSKLYRLKLKIERSVQITKQYKGSLLQEKKSLEARCKNLDNELNKVKTEFYEATLLSAENVTLRAMAMLHADVEKFRTERDSILASTTKYVTKYDLQIARLSYIDNLMPRVLEL</sequence>
<feature type="coiled-coil region" evidence="1">
    <location>
        <begin position="683"/>
        <end position="752"/>
    </location>
</feature>
<evidence type="ECO:0000256" key="1">
    <source>
        <dbReference type="SAM" id="Coils"/>
    </source>
</evidence>
<dbReference type="Proteomes" id="UP000541444">
    <property type="component" value="Unassembled WGS sequence"/>
</dbReference>
<accession>A0A7J7LN29</accession>
<name>A0A7J7LN29_9MAGN</name>
<proteinExistence type="predicted"/>
<keyword evidence="4" id="KW-1185">Reference proteome</keyword>
<keyword evidence="1" id="KW-0175">Coiled coil</keyword>